<comment type="caution">
    <text evidence="2">The sequence shown here is derived from an EMBL/GenBank/DDBJ whole genome shotgun (WGS) entry which is preliminary data.</text>
</comment>
<evidence type="ECO:0000313" key="3">
    <source>
        <dbReference type="Proteomes" id="UP001397290"/>
    </source>
</evidence>
<feature type="compositionally biased region" description="Polar residues" evidence="1">
    <location>
        <begin position="16"/>
        <end position="25"/>
    </location>
</feature>
<gene>
    <name evidence="2" type="ORF">G3M48_004181</name>
</gene>
<evidence type="ECO:0000313" key="2">
    <source>
        <dbReference type="EMBL" id="KAK8145645.1"/>
    </source>
</evidence>
<protein>
    <submittedName>
        <fullName evidence="2">Uncharacterized protein</fullName>
    </submittedName>
</protein>
<accession>A0AAW0RUA8</accession>
<dbReference type="Proteomes" id="UP001397290">
    <property type="component" value="Unassembled WGS sequence"/>
</dbReference>
<dbReference type="EMBL" id="JAAHCF010000272">
    <property type="protein sequence ID" value="KAK8145645.1"/>
    <property type="molecule type" value="Genomic_DNA"/>
</dbReference>
<keyword evidence="3" id="KW-1185">Reference proteome</keyword>
<feature type="region of interest" description="Disordered" evidence="1">
    <location>
        <begin position="147"/>
        <end position="168"/>
    </location>
</feature>
<feature type="region of interest" description="Disordered" evidence="1">
    <location>
        <begin position="1"/>
        <end position="69"/>
    </location>
</feature>
<reference evidence="2 3" key="1">
    <citation type="submission" date="2020-02" db="EMBL/GenBank/DDBJ databases">
        <title>Comparative genomics of the hypocrealean fungal genus Beauvera.</title>
        <authorList>
            <person name="Showalter D.N."/>
            <person name="Bushley K.E."/>
            <person name="Rehner S.A."/>
        </authorList>
    </citation>
    <scope>NUCLEOTIDE SEQUENCE [LARGE SCALE GENOMIC DNA]</scope>
    <source>
        <strain evidence="2 3">ARSEF4384</strain>
    </source>
</reference>
<evidence type="ECO:0000256" key="1">
    <source>
        <dbReference type="SAM" id="MobiDB-lite"/>
    </source>
</evidence>
<organism evidence="2 3">
    <name type="scientific">Beauveria asiatica</name>
    <dbReference type="NCBI Taxonomy" id="1069075"/>
    <lineage>
        <taxon>Eukaryota</taxon>
        <taxon>Fungi</taxon>
        <taxon>Dikarya</taxon>
        <taxon>Ascomycota</taxon>
        <taxon>Pezizomycotina</taxon>
        <taxon>Sordariomycetes</taxon>
        <taxon>Hypocreomycetidae</taxon>
        <taxon>Hypocreales</taxon>
        <taxon>Cordycipitaceae</taxon>
        <taxon>Beauveria</taxon>
    </lineage>
</organism>
<feature type="compositionally biased region" description="Basic and acidic residues" evidence="1">
    <location>
        <begin position="104"/>
        <end position="114"/>
    </location>
</feature>
<dbReference type="AlphaFoldDB" id="A0AAW0RUA8"/>
<sequence>MANNAFKKNETKETIPENTKNNAQGTIEEKNTAEEQKNTTSGVAEGVVGEKGSDVDEDTAEDSSPPTKINSIKRNLLASATAVVATDYKKLAQDGELVTNDSRANFRNERRDTAAEPAAAGHADTWDALAPAPVTAADTWNTPADATWSAAIPSATPPADGAWTTDYT</sequence>
<proteinExistence type="predicted"/>
<feature type="region of interest" description="Disordered" evidence="1">
    <location>
        <begin position="102"/>
        <end position="124"/>
    </location>
</feature>
<name>A0AAW0RUA8_9HYPO</name>
<feature type="compositionally biased region" description="Basic and acidic residues" evidence="1">
    <location>
        <begin position="27"/>
        <end position="37"/>
    </location>
</feature>